<evidence type="ECO:0000256" key="3">
    <source>
        <dbReference type="ARBA" id="ARBA00022801"/>
    </source>
</evidence>
<keyword evidence="2 6" id="KW-0645">Protease</keyword>
<dbReference type="STRING" id="337451.A0A443NCC0"/>
<dbReference type="Gene3D" id="3.40.395.10">
    <property type="entry name" value="Adenoviral Proteinase, Chain A"/>
    <property type="match status" value="1"/>
</dbReference>
<comment type="similarity">
    <text evidence="1">Belongs to the peptidase C48 family.</text>
</comment>
<dbReference type="AlphaFoldDB" id="A0A443NCC0"/>
<evidence type="ECO:0000256" key="4">
    <source>
        <dbReference type="SAM" id="MobiDB-lite"/>
    </source>
</evidence>
<gene>
    <name evidence="6" type="ORF">CKAN_00458700</name>
</gene>
<comment type="caution">
    <text evidence="6">The sequence shown here is derived from an EMBL/GenBank/DDBJ whole genome shotgun (WGS) entry which is preliminary data.</text>
</comment>
<reference evidence="6 7" key="1">
    <citation type="journal article" date="2019" name="Nat. Plants">
        <title>Stout camphor tree genome fills gaps in understanding of flowering plant genome evolution.</title>
        <authorList>
            <person name="Chaw S.M."/>
            <person name="Liu Y.C."/>
            <person name="Wu Y.W."/>
            <person name="Wang H.Y."/>
            <person name="Lin C.I."/>
            <person name="Wu C.S."/>
            <person name="Ke H.M."/>
            <person name="Chang L.Y."/>
            <person name="Hsu C.Y."/>
            <person name="Yang H.T."/>
            <person name="Sudianto E."/>
            <person name="Hsu M.H."/>
            <person name="Wu K.P."/>
            <person name="Wang L.N."/>
            <person name="Leebens-Mack J.H."/>
            <person name="Tsai I.J."/>
        </authorList>
    </citation>
    <scope>NUCLEOTIDE SEQUENCE [LARGE SCALE GENOMIC DNA]</scope>
    <source>
        <strain evidence="7">cv. Chaw 1501</strain>
        <tissue evidence="6">Young leaves</tissue>
    </source>
</reference>
<sequence>MDYAGTQPSTPFSFINHCNVKLVNNSINKAFDQENQEEEMGQVPPDVHTPQPSPFANLSPTPHPPPFVTLSTTPQPSPSIVPSPTPQPPLFVASSSTRPSPTTQPSPLVPSRFTPQFDPSVIWSPTPQAVPFVTQSPTPNPPPIVIPSPSHVVSSMVGRVKGNPGKRIIPPRVSPYVLGPKSKRSPPNPQYSLTSEEDNILDKVSELDQICSRVSAKSLRQCLRKYWIDTNHWEQKNLTDYYCIAFGKEGLGEYSEYQMLFFPIWYQSHFFLLVGYPKREKWEFYYSLDIDVYWKYTHHFVLFISNCFSQLGWDNPAHWPIIPYACPKQDNMDDCGVFMMAYDEHLLLGRPIQFTQSDIWFYRQKIVHDIFYKQSRVQCK</sequence>
<feature type="compositionally biased region" description="Pro residues" evidence="4">
    <location>
        <begin position="75"/>
        <end position="89"/>
    </location>
</feature>
<feature type="domain" description="Ubiquitin-like protease family profile" evidence="5">
    <location>
        <begin position="325"/>
        <end position="370"/>
    </location>
</feature>
<dbReference type="Pfam" id="PF02902">
    <property type="entry name" value="Peptidase_C48"/>
    <property type="match status" value="1"/>
</dbReference>
<dbReference type="Proteomes" id="UP000283530">
    <property type="component" value="Unassembled WGS sequence"/>
</dbReference>
<evidence type="ECO:0000259" key="5">
    <source>
        <dbReference type="Pfam" id="PF02902"/>
    </source>
</evidence>
<dbReference type="OrthoDB" id="5065855at2759"/>
<evidence type="ECO:0000256" key="2">
    <source>
        <dbReference type="ARBA" id="ARBA00022670"/>
    </source>
</evidence>
<proteinExistence type="inferred from homology"/>
<organism evidence="6 7">
    <name type="scientific">Cinnamomum micranthum f. kanehirae</name>
    <dbReference type="NCBI Taxonomy" id="337451"/>
    <lineage>
        <taxon>Eukaryota</taxon>
        <taxon>Viridiplantae</taxon>
        <taxon>Streptophyta</taxon>
        <taxon>Embryophyta</taxon>
        <taxon>Tracheophyta</taxon>
        <taxon>Spermatophyta</taxon>
        <taxon>Magnoliopsida</taxon>
        <taxon>Magnoliidae</taxon>
        <taxon>Laurales</taxon>
        <taxon>Lauraceae</taxon>
        <taxon>Cinnamomum</taxon>
    </lineage>
</organism>
<name>A0A443NCC0_9MAGN</name>
<feature type="region of interest" description="Disordered" evidence="4">
    <location>
        <begin position="34"/>
        <end position="108"/>
    </location>
</feature>
<dbReference type="InterPro" id="IPR003653">
    <property type="entry name" value="Peptidase_C48_C"/>
</dbReference>
<dbReference type="SUPFAM" id="SSF54001">
    <property type="entry name" value="Cysteine proteinases"/>
    <property type="match status" value="1"/>
</dbReference>
<evidence type="ECO:0000313" key="6">
    <source>
        <dbReference type="EMBL" id="RWR76165.1"/>
    </source>
</evidence>
<dbReference type="InterPro" id="IPR038765">
    <property type="entry name" value="Papain-like_cys_pep_sf"/>
</dbReference>
<dbReference type="GO" id="GO:0008234">
    <property type="term" value="F:cysteine-type peptidase activity"/>
    <property type="evidence" value="ECO:0007669"/>
    <property type="project" value="InterPro"/>
</dbReference>
<dbReference type="EMBL" id="QPKB01000002">
    <property type="protein sequence ID" value="RWR76165.1"/>
    <property type="molecule type" value="Genomic_DNA"/>
</dbReference>
<keyword evidence="3" id="KW-0378">Hydrolase</keyword>
<evidence type="ECO:0000256" key="1">
    <source>
        <dbReference type="ARBA" id="ARBA00005234"/>
    </source>
</evidence>
<dbReference type="GO" id="GO:0006508">
    <property type="term" value="P:proteolysis"/>
    <property type="evidence" value="ECO:0007669"/>
    <property type="project" value="UniProtKB-KW"/>
</dbReference>
<evidence type="ECO:0000313" key="7">
    <source>
        <dbReference type="Proteomes" id="UP000283530"/>
    </source>
</evidence>
<accession>A0A443NCC0</accession>
<keyword evidence="7" id="KW-1185">Reference proteome</keyword>
<protein>
    <submittedName>
        <fullName evidence="6">Sentrin-specific protease 1-like protein</fullName>
    </submittedName>
</protein>